<dbReference type="InterPro" id="IPR000933">
    <property type="entry name" value="Glyco_hydro_29"/>
</dbReference>
<dbReference type="Proteomes" id="UP000254051">
    <property type="component" value="Unassembled WGS sequence"/>
</dbReference>
<dbReference type="PANTHER" id="PTHR10030:SF37">
    <property type="entry name" value="ALPHA-L-FUCOSIDASE-RELATED"/>
    <property type="match status" value="1"/>
</dbReference>
<evidence type="ECO:0000256" key="4">
    <source>
        <dbReference type="ARBA" id="ARBA00022729"/>
    </source>
</evidence>
<evidence type="ECO:0000256" key="5">
    <source>
        <dbReference type="ARBA" id="ARBA00022801"/>
    </source>
</evidence>
<dbReference type="RefSeq" id="WP_109713625.1">
    <property type="nucleotide sequence ID" value="NZ_QGDS01000014.1"/>
</dbReference>
<dbReference type="EC" id="3.2.1.51" evidence="3"/>
<keyword evidence="5" id="KW-0378">Hydrolase</keyword>
<dbReference type="EMBL" id="UHJJ01000014">
    <property type="protein sequence ID" value="SUQ15618.1"/>
    <property type="molecule type" value="Genomic_DNA"/>
</dbReference>
<dbReference type="AlphaFoldDB" id="A0A315ZR98"/>
<evidence type="ECO:0000256" key="3">
    <source>
        <dbReference type="ARBA" id="ARBA00012662"/>
    </source>
</evidence>
<protein>
    <recommendedName>
        <fullName evidence="3">alpha-L-fucosidase</fullName>
        <ecNumber evidence="3">3.2.1.51</ecNumber>
    </recommendedName>
</protein>
<dbReference type="PRINTS" id="PR00741">
    <property type="entry name" value="GLHYDRLASE29"/>
</dbReference>
<evidence type="ECO:0000256" key="6">
    <source>
        <dbReference type="ARBA" id="ARBA00023295"/>
    </source>
</evidence>
<comment type="function">
    <text evidence="1">Alpha-L-fucosidase is responsible for hydrolyzing the alpha-1,6-linked fucose joined to the reducing-end N-acetylglucosamine of the carbohydrate moieties of glycoproteins.</text>
</comment>
<feature type="site" description="May be important for catalysis" evidence="7">
    <location>
        <position position="269"/>
    </location>
</feature>
<evidence type="ECO:0000256" key="2">
    <source>
        <dbReference type="ARBA" id="ARBA00007951"/>
    </source>
</evidence>
<reference evidence="10" key="1">
    <citation type="submission" date="2017-07" db="EMBL/GenBank/DDBJ databases">
        <authorList>
            <person name="Varghese N."/>
            <person name="Submissions S."/>
        </authorList>
    </citation>
    <scope>NUCLEOTIDE SEQUENCE [LARGE SCALE GENOMIC DNA]</scope>
    <source>
        <strain evidence="10">NLAE-zl-C134</strain>
    </source>
</reference>
<keyword evidence="6" id="KW-0326">Glycosidase</keyword>
<proteinExistence type="inferred from homology"/>
<evidence type="ECO:0000256" key="1">
    <source>
        <dbReference type="ARBA" id="ARBA00004071"/>
    </source>
</evidence>
<evidence type="ECO:0000313" key="10">
    <source>
        <dbReference type="Proteomes" id="UP000254051"/>
    </source>
</evidence>
<dbReference type="GO" id="GO:0005764">
    <property type="term" value="C:lysosome"/>
    <property type="evidence" value="ECO:0007669"/>
    <property type="project" value="TreeGrafter"/>
</dbReference>
<dbReference type="InterPro" id="IPR057739">
    <property type="entry name" value="Glyco_hydro_29_N"/>
</dbReference>
<feature type="domain" description="Glycoside hydrolase family 29 N-terminal" evidence="8">
    <location>
        <begin position="6"/>
        <end position="337"/>
    </location>
</feature>
<dbReference type="Pfam" id="PF01120">
    <property type="entry name" value="Alpha_L_fucos"/>
    <property type="match status" value="1"/>
</dbReference>
<comment type="similarity">
    <text evidence="2">Belongs to the glycosyl hydrolase 29 family.</text>
</comment>
<dbReference type="InterPro" id="IPR017853">
    <property type="entry name" value="GH"/>
</dbReference>
<sequence length="434" mass="49680">MYKFDKAEYEKRMEWYKEARFGMFIHWGLYAIPARGEWIRSTEEMPKEEYMKYFEEFDPASYDPGAWAKTAREAGMKYVVLTAKHHDGFCLYDSQYTDFKSTNTPCGRDLVAEFVEAVRAEGLKVGLYFTLLDWYHDDYPHFGDKNHPMRNNRQYPNEHRDFDNYLTYMHNQVREICTNYGKLDVLWFDFSYDDMRGEKWKAAELMDMVRKLQPDVIIDNRLEASGEGFGSLAAGDPTPYHGDFVSPEQIIPPNGLQDVNGNDLVWEACVTMNGNWGYHATDHYFKPASMLIRKLVECVSKGGNLLLNVGPDANGNIPQESLTALSVMGAWMKQNGKSIYGCGKGDIPKPDYGRVTKSGRHVYFHLFENTIGPVPLIGIRKEELKGIRYLATGAEVPVSTSWVHSDYPDIVFADLGPDPILPDENDTVLEVILK</sequence>
<accession>A0A315ZR98</accession>
<dbReference type="OrthoDB" id="107551at2"/>
<dbReference type="PIRSF" id="PIRSF001092">
    <property type="entry name" value="Alpha-L-fucosidase"/>
    <property type="match status" value="1"/>
</dbReference>
<dbReference type="InterPro" id="IPR016286">
    <property type="entry name" value="FUC_metazoa-typ"/>
</dbReference>
<evidence type="ECO:0000259" key="8">
    <source>
        <dbReference type="Pfam" id="PF01120"/>
    </source>
</evidence>
<dbReference type="Gene3D" id="3.20.20.80">
    <property type="entry name" value="Glycosidases"/>
    <property type="match status" value="1"/>
</dbReference>
<keyword evidence="10" id="KW-1185">Reference proteome</keyword>
<dbReference type="GO" id="GO:0016139">
    <property type="term" value="P:glycoside catabolic process"/>
    <property type="evidence" value="ECO:0007669"/>
    <property type="project" value="TreeGrafter"/>
</dbReference>
<name>A0A315ZR98_9FIRM</name>
<organism evidence="9 10">
    <name type="scientific">Faecalicatena contorta</name>
    <dbReference type="NCBI Taxonomy" id="39482"/>
    <lineage>
        <taxon>Bacteria</taxon>
        <taxon>Bacillati</taxon>
        <taxon>Bacillota</taxon>
        <taxon>Clostridia</taxon>
        <taxon>Lachnospirales</taxon>
        <taxon>Lachnospiraceae</taxon>
        <taxon>Faecalicatena</taxon>
    </lineage>
</organism>
<dbReference type="GO" id="GO:0006004">
    <property type="term" value="P:fucose metabolic process"/>
    <property type="evidence" value="ECO:0007669"/>
    <property type="project" value="InterPro"/>
</dbReference>
<evidence type="ECO:0000313" key="9">
    <source>
        <dbReference type="EMBL" id="SUQ15618.1"/>
    </source>
</evidence>
<keyword evidence="4" id="KW-0732">Signal</keyword>
<gene>
    <name evidence="9" type="ORF">SAMN05216529_11467</name>
</gene>
<evidence type="ECO:0000256" key="7">
    <source>
        <dbReference type="PIRSR" id="PIRSR001092-1"/>
    </source>
</evidence>
<dbReference type="SMART" id="SM00812">
    <property type="entry name" value="Alpha_L_fucos"/>
    <property type="match status" value="1"/>
</dbReference>
<dbReference type="GO" id="GO:0004560">
    <property type="term" value="F:alpha-L-fucosidase activity"/>
    <property type="evidence" value="ECO:0007669"/>
    <property type="project" value="InterPro"/>
</dbReference>
<dbReference type="PANTHER" id="PTHR10030">
    <property type="entry name" value="ALPHA-L-FUCOSIDASE"/>
    <property type="match status" value="1"/>
</dbReference>
<dbReference type="SUPFAM" id="SSF51445">
    <property type="entry name" value="(Trans)glycosidases"/>
    <property type="match status" value="1"/>
</dbReference>